<dbReference type="EMBL" id="UGFG01000001">
    <property type="protein sequence ID" value="STM37102.1"/>
    <property type="molecule type" value="Genomic_DNA"/>
</dbReference>
<name>A0A2X6ZXJ2_ECOLX</name>
<dbReference type="AlphaFoldDB" id="A0A2X6ZXJ2"/>
<proteinExistence type="predicted"/>
<organism evidence="1 2">
    <name type="scientific">Escherichia coli</name>
    <dbReference type="NCBI Taxonomy" id="562"/>
    <lineage>
        <taxon>Bacteria</taxon>
        <taxon>Pseudomonadati</taxon>
        <taxon>Pseudomonadota</taxon>
        <taxon>Gammaproteobacteria</taxon>
        <taxon>Enterobacterales</taxon>
        <taxon>Enterobacteriaceae</taxon>
        <taxon>Escherichia</taxon>
    </lineage>
</organism>
<gene>
    <name evidence="1" type="ORF">NCTC8500_00820</name>
</gene>
<sequence>MLCPKSPEGLHYNCTTVQNVRHSKKDWVINPPEKTRLLQKRGELCAN</sequence>
<reference evidence="1 2" key="1">
    <citation type="submission" date="2018-06" db="EMBL/GenBank/DDBJ databases">
        <authorList>
            <consortium name="Pathogen Informatics"/>
            <person name="Doyle S."/>
        </authorList>
    </citation>
    <scope>NUCLEOTIDE SEQUENCE [LARGE SCALE GENOMIC DNA]</scope>
    <source>
        <strain evidence="1 2">NCTC8500</strain>
    </source>
</reference>
<evidence type="ECO:0000313" key="1">
    <source>
        <dbReference type="EMBL" id="STM37102.1"/>
    </source>
</evidence>
<accession>A0A2X6ZXJ2</accession>
<dbReference type="Proteomes" id="UP000254429">
    <property type="component" value="Unassembled WGS sequence"/>
</dbReference>
<protein>
    <submittedName>
        <fullName evidence="1">Uncharacterized protein</fullName>
    </submittedName>
</protein>
<evidence type="ECO:0000313" key="2">
    <source>
        <dbReference type="Proteomes" id="UP000254429"/>
    </source>
</evidence>